<keyword evidence="10" id="KW-1185">Reference proteome</keyword>
<dbReference type="InterPro" id="IPR013656">
    <property type="entry name" value="PAS_4"/>
</dbReference>
<dbReference type="RefSeq" id="WP_322468461.1">
    <property type="nucleotide sequence ID" value="NZ_JAXOJX010000102.1"/>
</dbReference>
<feature type="coiled-coil region" evidence="5">
    <location>
        <begin position="129"/>
        <end position="163"/>
    </location>
</feature>
<dbReference type="PROSITE" id="PS50110">
    <property type="entry name" value="RESPONSE_REGULATORY"/>
    <property type="match status" value="1"/>
</dbReference>
<comment type="catalytic activity">
    <reaction evidence="1">
        <text>ATP + protein L-histidine = ADP + protein N-phospho-L-histidine.</text>
        <dbReference type="EC" id="2.7.13.3"/>
    </reaction>
</comment>
<dbReference type="PROSITE" id="PS50109">
    <property type="entry name" value="HIS_KIN"/>
    <property type="match status" value="1"/>
</dbReference>
<dbReference type="PANTHER" id="PTHR43065">
    <property type="entry name" value="SENSOR HISTIDINE KINASE"/>
    <property type="match status" value="1"/>
</dbReference>
<dbReference type="InterPro" id="IPR005467">
    <property type="entry name" value="His_kinase_dom"/>
</dbReference>
<feature type="modified residue" description="4-aspartylphosphate" evidence="4">
    <location>
        <position position="590"/>
    </location>
</feature>
<evidence type="ECO:0000256" key="5">
    <source>
        <dbReference type="SAM" id="Coils"/>
    </source>
</evidence>
<dbReference type="SMART" id="SM00388">
    <property type="entry name" value="HisKA"/>
    <property type="match status" value="1"/>
</dbReference>
<evidence type="ECO:0000259" key="7">
    <source>
        <dbReference type="PROSITE" id="PS50110"/>
    </source>
</evidence>
<dbReference type="SMART" id="SM00091">
    <property type="entry name" value="PAS"/>
    <property type="match status" value="2"/>
</dbReference>
<dbReference type="InterPro" id="IPR004358">
    <property type="entry name" value="Sig_transdc_His_kin-like_C"/>
</dbReference>
<dbReference type="InterPro" id="IPR000014">
    <property type="entry name" value="PAS"/>
</dbReference>
<dbReference type="SMART" id="SM00448">
    <property type="entry name" value="REC"/>
    <property type="match status" value="1"/>
</dbReference>
<dbReference type="CDD" id="cd00130">
    <property type="entry name" value="PAS"/>
    <property type="match status" value="1"/>
</dbReference>
<dbReference type="Gene3D" id="3.30.450.20">
    <property type="entry name" value="PAS domain"/>
    <property type="match status" value="2"/>
</dbReference>
<dbReference type="PRINTS" id="PR00344">
    <property type="entry name" value="BCTRLSENSOR"/>
</dbReference>
<dbReference type="PROSITE" id="PS50113">
    <property type="entry name" value="PAC"/>
    <property type="match status" value="1"/>
</dbReference>
<dbReference type="InterPro" id="IPR000700">
    <property type="entry name" value="PAS-assoc_C"/>
</dbReference>
<dbReference type="Pfam" id="PF00072">
    <property type="entry name" value="Response_reg"/>
    <property type="match status" value="1"/>
</dbReference>
<dbReference type="SMART" id="SM00387">
    <property type="entry name" value="HATPase_c"/>
    <property type="match status" value="1"/>
</dbReference>
<organism evidence="9 10">
    <name type="scientific">Azohydromonas lata</name>
    <dbReference type="NCBI Taxonomy" id="45677"/>
    <lineage>
        <taxon>Bacteria</taxon>
        <taxon>Pseudomonadati</taxon>
        <taxon>Pseudomonadota</taxon>
        <taxon>Betaproteobacteria</taxon>
        <taxon>Burkholderiales</taxon>
        <taxon>Sphaerotilaceae</taxon>
        <taxon>Azohydromonas</taxon>
    </lineage>
</organism>
<dbReference type="InterPro" id="IPR003594">
    <property type="entry name" value="HATPase_dom"/>
</dbReference>
<reference evidence="9 10" key="1">
    <citation type="submission" date="2023-11" db="EMBL/GenBank/DDBJ databases">
        <title>Draft genome of Azohydromonas lata strain H1 (DSM1123), a polyhydroxyalkanoate producer.</title>
        <authorList>
            <person name="Traversa D."/>
            <person name="D'Addabbo P."/>
            <person name="Pazzani C."/>
            <person name="Manzari C."/>
            <person name="Chiara M."/>
            <person name="Scrascia M."/>
        </authorList>
    </citation>
    <scope>NUCLEOTIDE SEQUENCE [LARGE SCALE GENOMIC DNA]</scope>
    <source>
        <strain evidence="9 10">H1</strain>
    </source>
</reference>
<dbReference type="Pfam" id="PF08448">
    <property type="entry name" value="PAS_4"/>
    <property type="match status" value="1"/>
</dbReference>
<dbReference type="InterPro" id="IPR001789">
    <property type="entry name" value="Sig_transdc_resp-reg_receiver"/>
</dbReference>
<keyword evidence="3 4" id="KW-0597">Phosphoprotein</keyword>
<dbReference type="InterPro" id="IPR036097">
    <property type="entry name" value="HisK_dim/P_sf"/>
</dbReference>
<dbReference type="SUPFAM" id="SSF52172">
    <property type="entry name" value="CheY-like"/>
    <property type="match status" value="1"/>
</dbReference>
<gene>
    <name evidence="9" type="ORF">SM757_32095</name>
</gene>
<dbReference type="InterPro" id="IPR035965">
    <property type="entry name" value="PAS-like_dom_sf"/>
</dbReference>
<evidence type="ECO:0000313" key="9">
    <source>
        <dbReference type="EMBL" id="MDZ5461225.1"/>
    </source>
</evidence>
<comment type="caution">
    <text evidence="9">The sequence shown here is derived from an EMBL/GenBank/DDBJ whole genome shotgun (WGS) entry which is preliminary data.</text>
</comment>
<dbReference type="SUPFAM" id="SSF55785">
    <property type="entry name" value="PYP-like sensor domain (PAS domain)"/>
    <property type="match status" value="2"/>
</dbReference>
<evidence type="ECO:0000256" key="4">
    <source>
        <dbReference type="PROSITE-ProRule" id="PRU00169"/>
    </source>
</evidence>
<evidence type="ECO:0000256" key="2">
    <source>
        <dbReference type="ARBA" id="ARBA00012438"/>
    </source>
</evidence>
<dbReference type="InterPro" id="IPR003661">
    <property type="entry name" value="HisK_dim/P_dom"/>
</dbReference>
<dbReference type="Pfam" id="PF12860">
    <property type="entry name" value="PAS_7"/>
    <property type="match status" value="1"/>
</dbReference>
<dbReference type="NCBIfam" id="TIGR00229">
    <property type="entry name" value="sensory_box"/>
    <property type="match status" value="1"/>
</dbReference>
<dbReference type="EC" id="2.7.13.3" evidence="2"/>
<feature type="domain" description="PAC" evidence="8">
    <location>
        <begin position="232"/>
        <end position="284"/>
    </location>
</feature>
<dbReference type="Pfam" id="PF02518">
    <property type="entry name" value="HATPase_c"/>
    <property type="match status" value="1"/>
</dbReference>
<keyword evidence="5" id="KW-0175">Coiled coil</keyword>
<dbReference type="Gene3D" id="1.10.287.130">
    <property type="match status" value="1"/>
</dbReference>
<dbReference type="PANTHER" id="PTHR43065:SF42">
    <property type="entry name" value="TWO-COMPONENT SENSOR PPRA"/>
    <property type="match status" value="1"/>
</dbReference>
<evidence type="ECO:0000313" key="10">
    <source>
        <dbReference type="Proteomes" id="UP001293718"/>
    </source>
</evidence>
<name>A0ABU5IQP6_9BURK</name>
<dbReference type="CDD" id="cd00082">
    <property type="entry name" value="HisKA"/>
    <property type="match status" value="1"/>
</dbReference>
<protein>
    <recommendedName>
        <fullName evidence="2">histidine kinase</fullName>
        <ecNumber evidence="2">2.7.13.3</ecNumber>
    </recommendedName>
</protein>
<dbReference type="Gene3D" id="3.40.50.2300">
    <property type="match status" value="1"/>
</dbReference>
<sequence>MVEQAQAGDAAGHRRYAALQAALDLIDQGFSLMDSDLRLLAWNEAFTKLLDFPPEMVFEGAAFESFIRYNAERGEYGAGEVDGLVAQRVAAARRFETHELERVRPNGQVLRVRGVPVPGVGFITLYSDITAQRRAEEQAALQAAELERRVAERTSELALSEAQMRLITDSLPALIAYFDHKKAYRYINRGYQEWFGLDPDRLDQISAREYLGREIYASIRPNVARAFAGEPVTYEYEAHCVDGRVRMARTTLIPEKAADGTVIGCFELTFDISELRRAQELLSQAQKMEALGQLTGGLAHDFNNMLTVIIGNLGALRELRMDEKVTEFIDPALSAARRGAELIRALLGFARRQPLEAQAAEVGPLVSTVINLLRRSLPEGMELRLDAGELPLWAWVDASHLQDALVNLVLNSRDAQSRSVVVRIAAETLSATRAQELQAKPGHYIRIDVRDNGCGMDAATRSRVFEPFFTTKRPGTGTGLGMSMVYGFVRQSEGAVAIDSAPGAGATVTLWLPVAQSAVASLMADTCCDAGHRADPSAALALLVEDDTEVRKVVRRALVDLGFAVLEAENGAEALQMLEYTPRIQLLLSDVVMPGGVDGREVARQAQARGVPRVALMSGFVPGEQPAAGEVPMLCKPFTKRQLADFLHRQVPAAGGGRMPGALHG</sequence>
<dbReference type="InterPro" id="IPR011006">
    <property type="entry name" value="CheY-like_superfamily"/>
</dbReference>
<feature type="domain" description="Histidine kinase" evidence="6">
    <location>
        <begin position="297"/>
        <end position="516"/>
    </location>
</feature>
<evidence type="ECO:0000259" key="8">
    <source>
        <dbReference type="PROSITE" id="PS50113"/>
    </source>
</evidence>
<evidence type="ECO:0000256" key="1">
    <source>
        <dbReference type="ARBA" id="ARBA00000085"/>
    </source>
</evidence>
<dbReference type="InterPro" id="IPR036890">
    <property type="entry name" value="HATPase_C_sf"/>
</dbReference>
<dbReference type="Proteomes" id="UP001293718">
    <property type="component" value="Unassembled WGS sequence"/>
</dbReference>
<evidence type="ECO:0000259" key="6">
    <source>
        <dbReference type="PROSITE" id="PS50109"/>
    </source>
</evidence>
<feature type="domain" description="Response regulatory" evidence="7">
    <location>
        <begin position="540"/>
        <end position="651"/>
    </location>
</feature>
<dbReference type="SUPFAM" id="SSF55874">
    <property type="entry name" value="ATPase domain of HSP90 chaperone/DNA topoisomerase II/histidine kinase"/>
    <property type="match status" value="1"/>
</dbReference>
<dbReference type="SUPFAM" id="SSF47384">
    <property type="entry name" value="Homodimeric domain of signal transducing histidine kinase"/>
    <property type="match status" value="1"/>
</dbReference>
<accession>A0ABU5IQP6</accession>
<dbReference type="Gene3D" id="3.30.565.10">
    <property type="entry name" value="Histidine kinase-like ATPase, C-terminal domain"/>
    <property type="match status" value="1"/>
</dbReference>
<evidence type="ECO:0000256" key="3">
    <source>
        <dbReference type="ARBA" id="ARBA00022553"/>
    </source>
</evidence>
<dbReference type="Pfam" id="PF00512">
    <property type="entry name" value="HisKA"/>
    <property type="match status" value="1"/>
</dbReference>
<dbReference type="EMBL" id="JAXOJX010000102">
    <property type="protein sequence ID" value="MDZ5461225.1"/>
    <property type="molecule type" value="Genomic_DNA"/>
</dbReference>
<proteinExistence type="predicted"/>